<evidence type="ECO:0000313" key="6">
    <source>
        <dbReference type="Proteomes" id="UP000184420"/>
    </source>
</evidence>
<dbReference type="PANTHER" id="PTHR46124">
    <property type="entry name" value="D-AMINOACYL-TRNA DEACYLASE"/>
    <property type="match status" value="1"/>
</dbReference>
<dbReference type="GO" id="GO:0016788">
    <property type="term" value="F:hydrolase activity, acting on ester bonds"/>
    <property type="evidence" value="ECO:0007669"/>
    <property type="project" value="InterPro"/>
</dbReference>
<dbReference type="Pfam" id="PF01026">
    <property type="entry name" value="TatD_DNase"/>
    <property type="match status" value="1"/>
</dbReference>
<dbReference type="SUPFAM" id="SSF51556">
    <property type="entry name" value="Metallo-dependent hydrolases"/>
    <property type="match status" value="1"/>
</dbReference>
<dbReference type="PIRSF" id="PIRSF005902">
    <property type="entry name" value="DNase_TatD"/>
    <property type="match status" value="1"/>
</dbReference>
<feature type="binding site" evidence="4">
    <location>
        <position position="130"/>
    </location>
    <ligand>
        <name>a divalent metal cation</name>
        <dbReference type="ChEBI" id="CHEBI:60240"/>
        <label>2</label>
    </ligand>
</feature>
<keyword evidence="6" id="KW-1185">Reference proteome</keyword>
<dbReference type="Gene3D" id="3.20.20.140">
    <property type="entry name" value="Metal-dependent hydrolases"/>
    <property type="match status" value="1"/>
</dbReference>
<feature type="binding site" evidence="4">
    <location>
        <position position="9"/>
    </location>
    <ligand>
        <name>a divalent metal cation</name>
        <dbReference type="ChEBI" id="CHEBI:60240"/>
        <label>1</label>
    </ligand>
</feature>
<dbReference type="FunFam" id="3.20.20.140:FF:000005">
    <property type="entry name" value="TatD family hydrolase"/>
    <property type="match status" value="1"/>
</dbReference>
<proteinExistence type="inferred from homology"/>
<keyword evidence="3" id="KW-0378">Hydrolase</keyword>
<evidence type="ECO:0000256" key="4">
    <source>
        <dbReference type="PIRSR" id="PIRSR005902-1"/>
    </source>
</evidence>
<dbReference type="InterPro" id="IPR001130">
    <property type="entry name" value="TatD-like"/>
</dbReference>
<reference evidence="5 6" key="1">
    <citation type="submission" date="2016-11" db="EMBL/GenBank/DDBJ databases">
        <authorList>
            <person name="Jaros S."/>
            <person name="Januszkiewicz K."/>
            <person name="Wedrychowicz H."/>
        </authorList>
    </citation>
    <scope>NUCLEOTIDE SEQUENCE [LARGE SCALE GENOMIC DNA]</scope>
    <source>
        <strain evidence="5 6">DSM 27406</strain>
    </source>
</reference>
<feature type="binding site" evidence="4">
    <location>
        <position position="7"/>
    </location>
    <ligand>
        <name>a divalent metal cation</name>
        <dbReference type="ChEBI" id="CHEBI:60240"/>
        <label>1</label>
    </ligand>
</feature>
<evidence type="ECO:0000313" key="5">
    <source>
        <dbReference type="EMBL" id="SHL79681.1"/>
    </source>
</evidence>
<feature type="binding site" evidence="4">
    <location>
        <position position="155"/>
    </location>
    <ligand>
        <name>a divalent metal cation</name>
        <dbReference type="ChEBI" id="CHEBI:60240"/>
        <label>2</label>
    </ligand>
</feature>
<dbReference type="GO" id="GO:0005829">
    <property type="term" value="C:cytosol"/>
    <property type="evidence" value="ECO:0007669"/>
    <property type="project" value="TreeGrafter"/>
</dbReference>
<dbReference type="AlphaFoldDB" id="A0A1M7DJI3"/>
<dbReference type="EMBL" id="FRBL01000005">
    <property type="protein sequence ID" value="SHL79681.1"/>
    <property type="molecule type" value="Genomic_DNA"/>
</dbReference>
<gene>
    <name evidence="5" type="ORF">SAMN05444266_10521</name>
</gene>
<dbReference type="CDD" id="cd01310">
    <property type="entry name" value="TatD_DNAse"/>
    <property type="match status" value="1"/>
</dbReference>
<sequence length="256" mass="29093">MFWIDTHAHLYAEEFAADRQEMIGRALTHGVNKLFLPNIDEDSIAGMLELEKAYPEHCFPMIGIHPCYVKEDVVPQLELIKAWLQQRPFKAIGEIGLDFYWDKTYLTQQYQVFQEQLLLAREHKLPVAIHSRESTRECIDEVKALQNGDLTGVFHCFSGTLEEAKEIIDLGFYLGIGGVVTFKKAGLDKIVEQLDLQHIVLETDAPYLAPVPYRGKRNESSYIPLVGEKVADVKNLKIEDVAAITSSNALKLFKML</sequence>
<dbReference type="OrthoDB" id="9810005at2"/>
<dbReference type="STRING" id="1419482.SAMN05444266_10521"/>
<evidence type="ECO:0000256" key="2">
    <source>
        <dbReference type="ARBA" id="ARBA00022723"/>
    </source>
</evidence>
<organism evidence="5 6">
    <name type="scientific">Chitinophaga jiangningensis</name>
    <dbReference type="NCBI Taxonomy" id="1419482"/>
    <lineage>
        <taxon>Bacteria</taxon>
        <taxon>Pseudomonadati</taxon>
        <taxon>Bacteroidota</taxon>
        <taxon>Chitinophagia</taxon>
        <taxon>Chitinophagales</taxon>
        <taxon>Chitinophagaceae</taxon>
        <taxon>Chitinophaga</taxon>
    </lineage>
</organism>
<evidence type="ECO:0000256" key="1">
    <source>
        <dbReference type="ARBA" id="ARBA00009275"/>
    </source>
</evidence>
<comment type="similarity">
    <text evidence="1">Belongs to the metallo-dependent hydrolases superfamily. TatD-type hydrolase family.</text>
</comment>
<dbReference type="PANTHER" id="PTHR46124:SF4">
    <property type="entry name" value="HYDROLASE TATD"/>
    <property type="match status" value="1"/>
</dbReference>
<dbReference type="NCBIfam" id="TIGR00010">
    <property type="entry name" value="YchF/TatD family DNA exonuclease"/>
    <property type="match status" value="1"/>
</dbReference>
<dbReference type="InterPro" id="IPR015991">
    <property type="entry name" value="TatD/YcfH-like"/>
</dbReference>
<dbReference type="Proteomes" id="UP000184420">
    <property type="component" value="Unassembled WGS sequence"/>
</dbReference>
<dbReference type="GO" id="GO:0046872">
    <property type="term" value="F:metal ion binding"/>
    <property type="evidence" value="ECO:0007669"/>
    <property type="project" value="UniProtKB-KW"/>
</dbReference>
<name>A0A1M7DJI3_9BACT</name>
<evidence type="ECO:0000256" key="3">
    <source>
        <dbReference type="ARBA" id="ARBA00022801"/>
    </source>
</evidence>
<keyword evidence="2 4" id="KW-0479">Metal-binding</keyword>
<feature type="binding site" evidence="4">
    <location>
        <position position="94"/>
    </location>
    <ligand>
        <name>a divalent metal cation</name>
        <dbReference type="ChEBI" id="CHEBI:60240"/>
        <label>1</label>
    </ligand>
</feature>
<dbReference type="RefSeq" id="WP_073081472.1">
    <property type="nucleotide sequence ID" value="NZ_FRBL01000005.1"/>
</dbReference>
<dbReference type="InterPro" id="IPR032466">
    <property type="entry name" value="Metal_Hydrolase"/>
</dbReference>
<feature type="binding site" evidence="4">
    <location>
        <position position="204"/>
    </location>
    <ligand>
        <name>a divalent metal cation</name>
        <dbReference type="ChEBI" id="CHEBI:60240"/>
        <label>1</label>
    </ligand>
</feature>
<dbReference type="GO" id="GO:0004536">
    <property type="term" value="F:DNA nuclease activity"/>
    <property type="evidence" value="ECO:0007669"/>
    <property type="project" value="InterPro"/>
</dbReference>
<accession>A0A1M7DJI3</accession>
<protein>
    <submittedName>
        <fullName evidence="5">TatD DNase family protein</fullName>
    </submittedName>
</protein>